<keyword evidence="2" id="KW-0812">Transmembrane</keyword>
<evidence type="ECO:0000313" key="5">
    <source>
        <dbReference type="Proteomes" id="UP000292935"/>
    </source>
</evidence>
<dbReference type="AlphaFoldDB" id="A0A4Q2JLE1"/>
<dbReference type="RefSeq" id="WP_129232060.1">
    <property type="nucleotide sequence ID" value="NZ_SDPO01000003.1"/>
</dbReference>
<proteinExistence type="predicted"/>
<feature type="transmembrane region" description="Helical" evidence="2">
    <location>
        <begin position="83"/>
        <end position="101"/>
    </location>
</feature>
<keyword evidence="2" id="KW-0472">Membrane</keyword>
<dbReference type="InterPro" id="IPR036259">
    <property type="entry name" value="MFS_trans_sf"/>
</dbReference>
<dbReference type="PANTHER" id="PTHR34473">
    <property type="entry name" value="UPF0699 TRANSMEMBRANE PROTEIN YDBS"/>
    <property type="match status" value="1"/>
</dbReference>
<dbReference type="InterPro" id="IPR005182">
    <property type="entry name" value="YdbS-like_PH"/>
</dbReference>
<gene>
    <name evidence="4" type="ORF">ESP57_14300</name>
</gene>
<comment type="caution">
    <text evidence="4">The sequence shown here is derived from an EMBL/GenBank/DDBJ whole genome shotgun (WGS) entry which is preliminary data.</text>
</comment>
<dbReference type="Pfam" id="PF03703">
    <property type="entry name" value="bPH_2"/>
    <property type="match status" value="1"/>
</dbReference>
<feature type="transmembrane region" description="Helical" evidence="2">
    <location>
        <begin position="54"/>
        <end position="77"/>
    </location>
</feature>
<dbReference type="SUPFAM" id="SSF103473">
    <property type="entry name" value="MFS general substrate transporter"/>
    <property type="match status" value="1"/>
</dbReference>
<organism evidence="4 5">
    <name type="scientific">Agromyces fucosus</name>
    <dbReference type="NCBI Taxonomy" id="41985"/>
    <lineage>
        <taxon>Bacteria</taxon>
        <taxon>Bacillati</taxon>
        <taxon>Actinomycetota</taxon>
        <taxon>Actinomycetes</taxon>
        <taxon>Micrococcales</taxon>
        <taxon>Microbacteriaceae</taxon>
        <taxon>Agromyces</taxon>
    </lineage>
</organism>
<evidence type="ECO:0000313" key="4">
    <source>
        <dbReference type="EMBL" id="RXZ47704.1"/>
    </source>
</evidence>
<name>A0A4Q2JLE1_9MICO</name>
<reference evidence="4 5" key="1">
    <citation type="submission" date="2019-01" db="EMBL/GenBank/DDBJ databases">
        <authorList>
            <person name="Li J."/>
        </authorList>
    </citation>
    <scope>NUCLEOTIDE SEQUENCE [LARGE SCALE GENOMIC DNA]</scope>
    <source>
        <strain evidence="4 5">CCUG 35506</strain>
    </source>
</reference>
<accession>A0A4Q2JLE1</accession>
<dbReference type="PANTHER" id="PTHR34473:SF3">
    <property type="entry name" value="TRANSMEMBRANE PROTEIN-RELATED"/>
    <property type="match status" value="1"/>
</dbReference>
<keyword evidence="2" id="KW-1133">Transmembrane helix</keyword>
<feature type="region of interest" description="Disordered" evidence="1">
    <location>
        <begin position="1"/>
        <end position="43"/>
    </location>
</feature>
<keyword evidence="5" id="KW-1185">Reference proteome</keyword>
<dbReference type="Proteomes" id="UP000292935">
    <property type="component" value="Unassembled WGS sequence"/>
</dbReference>
<protein>
    <submittedName>
        <fullName evidence="4">PH domain-containing protein</fullName>
    </submittedName>
</protein>
<sequence length="195" mass="21371">MPEAPGLQPDETVHDEAQPHQQPQHLGDAQPPFDDAQQPEASDTGWLRVSPKYVLVEVVGSIIGMLVFVGLALGAYFLLHWQWALWVAGAIALVSLVGIAFEPRRVRSIQYRLRADDLLFRRGIMFQRQVAVPYGRMQLVDITRGPVARALGLADLKFVTAAASSAVTVPGLPMAEADRLRDELVALAESRRAGL</sequence>
<evidence type="ECO:0000256" key="1">
    <source>
        <dbReference type="SAM" id="MobiDB-lite"/>
    </source>
</evidence>
<dbReference type="EMBL" id="SDPO01000003">
    <property type="protein sequence ID" value="RXZ47704.1"/>
    <property type="molecule type" value="Genomic_DNA"/>
</dbReference>
<evidence type="ECO:0000259" key="3">
    <source>
        <dbReference type="Pfam" id="PF03703"/>
    </source>
</evidence>
<dbReference type="OrthoDB" id="7364633at2"/>
<evidence type="ECO:0000256" key="2">
    <source>
        <dbReference type="SAM" id="Phobius"/>
    </source>
</evidence>
<feature type="domain" description="YdbS-like PH" evidence="3">
    <location>
        <begin position="107"/>
        <end position="184"/>
    </location>
</feature>